<comment type="subcellular location">
    <subcellularLocation>
        <location evidence="9">Nucleus</location>
    </subcellularLocation>
</comment>
<evidence type="ECO:0000256" key="4">
    <source>
        <dbReference type="ARBA" id="ARBA00022771"/>
    </source>
</evidence>
<evidence type="ECO:0000313" key="12">
    <source>
        <dbReference type="EMBL" id="KAL2825964.1"/>
    </source>
</evidence>
<gene>
    <name evidence="12" type="ORF">BDW59DRAFT_161343</name>
</gene>
<dbReference type="PANTHER" id="PTHR20208:SF10">
    <property type="entry name" value="STRUCTURE-SPECIFIC ENDONUCLEASE SUBUNIT SLX1"/>
    <property type="match status" value="1"/>
</dbReference>
<dbReference type="Proteomes" id="UP001610335">
    <property type="component" value="Unassembled WGS sequence"/>
</dbReference>
<dbReference type="PANTHER" id="PTHR20208">
    <property type="entry name" value="STRUCTURE-SPECIFIC ENDONUCLEASE SUBUNIT SLX1"/>
    <property type="match status" value="1"/>
</dbReference>
<dbReference type="InterPro" id="IPR027520">
    <property type="entry name" value="Slx1"/>
</dbReference>
<keyword evidence="13" id="KW-1185">Reference proteome</keyword>
<accession>A0ABR4IDY9</accession>
<dbReference type="HAMAP" id="MF_03100">
    <property type="entry name" value="Endonuc_su_Slx1"/>
    <property type="match status" value="1"/>
</dbReference>
<keyword evidence="4" id="KW-0479">Metal-binding</keyword>
<keyword evidence="1 9" id="KW-0540">Nuclease</keyword>
<evidence type="ECO:0000256" key="8">
    <source>
        <dbReference type="ARBA" id="ARBA00023242"/>
    </source>
</evidence>
<dbReference type="InterPro" id="IPR050381">
    <property type="entry name" value="SLX1_endonuclease"/>
</dbReference>
<dbReference type="InterPro" id="IPR048749">
    <property type="entry name" value="SLX1_C"/>
</dbReference>
<feature type="compositionally biased region" description="Basic and acidic residues" evidence="10">
    <location>
        <begin position="113"/>
        <end position="128"/>
    </location>
</feature>
<feature type="compositionally biased region" description="Basic and acidic residues" evidence="10">
    <location>
        <begin position="139"/>
        <end position="158"/>
    </location>
</feature>
<comment type="caution">
    <text evidence="9">Lacks conserved residue(s) required for the propagation of feature annotation.</text>
</comment>
<evidence type="ECO:0000256" key="2">
    <source>
        <dbReference type="ARBA" id="ARBA00022759"/>
    </source>
</evidence>
<evidence type="ECO:0000256" key="7">
    <source>
        <dbReference type="ARBA" id="ARBA00023204"/>
    </source>
</evidence>
<organism evidence="12 13">
    <name type="scientific">Aspergillus cavernicola</name>
    <dbReference type="NCBI Taxonomy" id="176166"/>
    <lineage>
        <taxon>Eukaryota</taxon>
        <taxon>Fungi</taxon>
        <taxon>Dikarya</taxon>
        <taxon>Ascomycota</taxon>
        <taxon>Pezizomycotina</taxon>
        <taxon>Eurotiomycetes</taxon>
        <taxon>Eurotiomycetidae</taxon>
        <taxon>Eurotiales</taxon>
        <taxon>Aspergillaceae</taxon>
        <taxon>Aspergillus</taxon>
        <taxon>Aspergillus subgen. Nidulantes</taxon>
    </lineage>
</organism>
<comment type="caution">
    <text evidence="12">The sequence shown here is derived from an EMBL/GenBank/DDBJ whole genome shotgun (WGS) entry which is preliminary data.</text>
</comment>
<evidence type="ECO:0000256" key="10">
    <source>
        <dbReference type="SAM" id="MobiDB-lite"/>
    </source>
</evidence>
<dbReference type="CDD" id="cd10455">
    <property type="entry name" value="GIY-YIG_SLX1"/>
    <property type="match status" value="1"/>
</dbReference>
<keyword evidence="2 9" id="KW-0255">Endonuclease</keyword>
<proteinExistence type="inferred from homology"/>
<dbReference type="Pfam" id="PF01541">
    <property type="entry name" value="GIY-YIG"/>
    <property type="match status" value="1"/>
</dbReference>
<name>A0ABR4IDY9_9EURO</name>
<evidence type="ECO:0000256" key="9">
    <source>
        <dbReference type="HAMAP-Rule" id="MF_03100"/>
    </source>
</evidence>
<protein>
    <recommendedName>
        <fullName evidence="11">GIY-YIG domain-containing protein</fullName>
    </recommendedName>
</protein>
<evidence type="ECO:0000256" key="1">
    <source>
        <dbReference type="ARBA" id="ARBA00022722"/>
    </source>
</evidence>
<comment type="cofactor">
    <cofactor evidence="9">
        <name>a divalent metal cation</name>
        <dbReference type="ChEBI" id="CHEBI:60240"/>
    </cofactor>
</comment>
<sequence>MARLATKKDEQHEANKVIPAFYCCYLLRSTGIGYTRPALYIGSTPDPGRRLAQHNGLTKGGACKTANDKRRPWEMVMLIEGFTSRIAALQFEWAWQHPVATRHLGTSVAGLEEGSKAKVKGDAEDKNTMVKQKPKARKMFKDKDASKAEEEPKDGEKEKKKKKKTPASRTRTSLKAHLEDLHLLLRSTYFSGWPLSLRFFAADVSQAWRVWCDRVDGTISSHVKIILDGNCTGTSSHPDDQLKVGSVKNIRADYTNMQAYLEKAMSLLDDISGLHCRICEAQFKEKELTVVCPHMDCSCTAHLLCLCARFKDTTKDSDPFIPLTGKCPACAQTVQWSVMMRELSIRIRGGEMLHDMQRKSERKNRKTLKEGRAGTTATAEKSKTAVSSASDEDDDATDSLDDYWDKVLYCETESSTDNCAQPEPKFLKGEIVIEDSEVEDMEPWG</sequence>
<evidence type="ECO:0000313" key="13">
    <source>
        <dbReference type="Proteomes" id="UP001610335"/>
    </source>
</evidence>
<feature type="region of interest" description="Disordered" evidence="10">
    <location>
        <begin position="354"/>
        <end position="398"/>
    </location>
</feature>
<keyword evidence="4" id="KW-0863">Zinc-finger</keyword>
<dbReference type="Gene3D" id="3.40.1440.10">
    <property type="entry name" value="GIY-YIG endonuclease"/>
    <property type="match status" value="1"/>
</dbReference>
<keyword evidence="4" id="KW-0862">Zinc</keyword>
<dbReference type="InterPro" id="IPR035901">
    <property type="entry name" value="GIY-YIG_endonuc_sf"/>
</dbReference>
<evidence type="ECO:0000256" key="3">
    <source>
        <dbReference type="ARBA" id="ARBA00022763"/>
    </source>
</evidence>
<evidence type="ECO:0000259" key="11">
    <source>
        <dbReference type="PROSITE" id="PS50164"/>
    </source>
</evidence>
<dbReference type="PROSITE" id="PS50164">
    <property type="entry name" value="GIY_YIG"/>
    <property type="match status" value="1"/>
</dbReference>
<comment type="similarity">
    <text evidence="9">Belongs to the SLX1 family.</text>
</comment>
<evidence type="ECO:0000256" key="6">
    <source>
        <dbReference type="ARBA" id="ARBA00023172"/>
    </source>
</evidence>
<keyword evidence="7 9" id="KW-0234">DNA repair</keyword>
<reference evidence="12 13" key="1">
    <citation type="submission" date="2024-07" db="EMBL/GenBank/DDBJ databases">
        <title>Section-level genome sequencing and comparative genomics of Aspergillus sections Usti and Cavernicolus.</title>
        <authorList>
            <consortium name="Lawrence Berkeley National Laboratory"/>
            <person name="Nybo J.L."/>
            <person name="Vesth T.C."/>
            <person name="Theobald S."/>
            <person name="Frisvad J.C."/>
            <person name="Larsen T.O."/>
            <person name="Kjaerboelling I."/>
            <person name="Rothschild-Mancinelli K."/>
            <person name="Lyhne E.K."/>
            <person name="Kogle M.E."/>
            <person name="Barry K."/>
            <person name="Clum A."/>
            <person name="Na H."/>
            <person name="Ledsgaard L."/>
            <person name="Lin J."/>
            <person name="Lipzen A."/>
            <person name="Kuo A."/>
            <person name="Riley R."/>
            <person name="Mondo S."/>
            <person name="LaButti K."/>
            <person name="Haridas S."/>
            <person name="Pangalinan J."/>
            <person name="Salamov A.A."/>
            <person name="Simmons B.A."/>
            <person name="Magnuson J.K."/>
            <person name="Chen J."/>
            <person name="Drula E."/>
            <person name="Henrissat B."/>
            <person name="Wiebenga A."/>
            <person name="Lubbers R.J."/>
            <person name="Gomes A.C."/>
            <person name="Makela M.R."/>
            <person name="Stajich J."/>
            <person name="Grigoriev I.V."/>
            <person name="Mortensen U.H."/>
            <person name="De vries R.P."/>
            <person name="Baker S.E."/>
            <person name="Andersen M.R."/>
        </authorList>
    </citation>
    <scope>NUCLEOTIDE SEQUENCE [LARGE SCALE GENOMIC DNA]</scope>
    <source>
        <strain evidence="12 13">CBS 600.67</strain>
    </source>
</reference>
<evidence type="ECO:0000256" key="5">
    <source>
        <dbReference type="ARBA" id="ARBA00022801"/>
    </source>
</evidence>
<keyword evidence="6 9" id="KW-0233">DNA recombination</keyword>
<dbReference type="InterPro" id="IPR013083">
    <property type="entry name" value="Znf_RING/FYVE/PHD"/>
</dbReference>
<feature type="region of interest" description="Disordered" evidence="10">
    <location>
        <begin position="112"/>
        <end position="172"/>
    </location>
</feature>
<comment type="subunit">
    <text evidence="9">Forms a heterodimer with SLX4.</text>
</comment>
<dbReference type="Pfam" id="PF21202">
    <property type="entry name" value="SLX1_C"/>
    <property type="match status" value="1"/>
</dbReference>
<dbReference type="Gene3D" id="3.30.40.10">
    <property type="entry name" value="Zinc/RING finger domain, C3HC4 (zinc finger)"/>
    <property type="match status" value="1"/>
</dbReference>
<keyword evidence="8 9" id="KW-0539">Nucleus</keyword>
<dbReference type="InterPro" id="IPR000305">
    <property type="entry name" value="GIY-YIG_endonuc"/>
</dbReference>
<comment type="function">
    <text evidence="9">Catalytic subunit of the SLX1-SLX4 structure-specific endonuclease that resolves DNA secondary structures generated during DNA repair and recombination. Has endonuclease activity towards branched DNA substrates, introducing single-strand cuts in duplex DNA close to junctions with ss-DNA.</text>
</comment>
<keyword evidence="3 9" id="KW-0227">DNA damage</keyword>
<dbReference type="EMBL" id="JBFXLS010000033">
    <property type="protein sequence ID" value="KAL2825964.1"/>
    <property type="molecule type" value="Genomic_DNA"/>
</dbReference>
<keyword evidence="5 9" id="KW-0378">Hydrolase</keyword>
<feature type="domain" description="GIY-YIG" evidence="11">
    <location>
        <begin position="20"/>
        <end position="105"/>
    </location>
</feature>